<reference evidence="1 2" key="1">
    <citation type="submission" date="2016-10" db="EMBL/GenBank/DDBJ databases">
        <title>Evaluation of Human, Animal and Environmental Mycobacterium chelonae Isolates by Core Genome Phylogenomic Analysis, Targeted Gene Comparison, and Anti-microbial Susceptibility Patterns: A Tale of Mistaken Identities.</title>
        <authorList>
            <person name="Fogelson S.B."/>
            <person name="Camus A.C."/>
            <person name="Lorenz W."/>
            <person name="Vasireddy R."/>
            <person name="Vasireddy S."/>
            <person name="Smith T."/>
            <person name="Brown-Elliott B.A."/>
            <person name="Wallace R.J.Jr."/>
            <person name="Hasan N.A."/>
            <person name="Reischl U."/>
            <person name="Sanchez S."/>
        </authorList>
    </citation>
    <scope>NUCLEOTIDE SEQUENCE [LARGE SCALE GENOMIC DNA]</scope>
    <source>
        <strain evidence="1 2">24999</strain>
    </source>
</reference>
<evidence type="ECO:0000313" key="2">
    <source>
        <dbReference type="Proteomes" id="UP000179636"/>
    </source>
</evidence>
<gene>
    <name evidence="1" type="ORF">BKG61_27735</name>
</gene>
<organism evidence="1 2">
    <name type="scientific">Mycobacterium syngnathidarum</name>
    <dbReference type="NCBI Taxonomy" id="1908205"/>
    <lineage>
        <taxon>Bacteria</taxon>
        <taxon>Bacillati</taxon>
        <taxon>Actinomycetota</taxon>
        <taxon>Actinomycetes</taxon>
        <taxon>Mycobacteriales</taxon>
        <taxon>Mycobacteriaceae</taxon>
        <taxon>Mycobacterium</taxon>
    </lineage>
</organism>
<dbReference type="AlphaFoldDB" id="A0A1S1JLM8"/>
<sequence length="104" mass="11024">MTHPAHSGTAYEVLAHRRVSPIGSPQRHFSVTPAIVAVDGRSHRNIALIQDAETFYAFVSSARGVITDWTNLLGGGAGPVGSVEDALSRLGYLLVIASRRDSVA</sequence>
<proteinExistence type="predicted"/>
<dbReference type="OrthoDB" id="5772641at2"/>
<keyword evidence="2" id="KW-1185">Reference proteome</keyword>
<dbReference type="RefSeq" id="WP_131823448.1">
    <property type="nucleotide sequence ID" value="NZ_MLHV01000042.1"/>
</dbReference>
<protein>
    <submittedName>
        <fullName evidence="1">Uncharacterized protein</fullName>
    </submittedName>
</protein>
<name>A0A1S1JLM8_9MYCO</name>
<accession>A0A1S1JLM8</accession>
<dbReference type="STRING" id="1908205.BKG60_04720"/>
<comment type="caution">
    <text evidence="1">The sequence shown here is derived from an EMBL/GenBank/DDBJ whole genome shotgun (WGS) entry which is preliminary data.</text>
</comment>
<dbReference type="EMBL" id="MLHV01000042">
    <property type="protein sequence ID" value="OHT88333.1"/>
    <property type="molecule type" value="Genomic_DNA"/>
</dbReference>
<evidence type="ECO:0000313" key="1">
    <source>
        <dbReference type="EMBL" id="OHT88333.1"/>
    </source>
</evidence>
<dbReference type="Proteomes" id="UP000179636">
    <property type="component" value="Unassembled WGS sequence"/>
</dbReference>